<evidence type="ECO:0000256" key="1">
    <source>
        <dbReference type="SAM" id="Phobius"/>
    </source>
</evidence>
<name>A0A0W1RD82_9EURY</name>
<keyword evidence="1" id="KW-0812">Transmembrane</keyword>
<dbReference type="AlphaFoldDB" id="A0A0W1RD82"/>
<feature type="transmembrane region" description="Helical" evidence="1">
    <location>
        <begin position="49"/>
        <end position="67"/>
    </location>
</feature>
<dbReference type="EMBL" id="LOPU01000016">
    <property type="protein sequence ID" value="KTG11004.1"/>
    <property type="molecule type" value="Genomic_DNA"/>
</dbReference>
<comment type="caution">
    <text evidence="2">The sequence shown here is derived from an EMBL/GenBank/DDBJ whole genome shotgun (WGS) entry which is preliminary data.</text>
</comment>
<accession>A0A0W1RD82</accession>
<evidence type="ECO:0000313" key="2">
    <source>
        <dbReference type="EMBL" id="KTG11004.1"/>
    </source>
</evidence>
<evidence type="ECO:0000313" key="3">
    <source>
        <dbReference type="Proteomes" id="UP000054387"/>
    </source>
</evidence>
<reference evidence="2 3" key="1">
    <citation type="submission" date="2015-12" db="EMBL/GenBank/DDBJ databases">
        <title>Haloprofundus marisrubri gen. nov., sp. nov., an extremely halophilic archaeon isolated from the Discovery deep brine-seawater interface in the Red Sea.</title>
        <authorList>
            <person name="Zhang G."/>
            <person name="Stingl U."/>
            <person name="Rashid M."/>
        </authorList>
    </citation>
    <scope>NUCLEOTIDE SEQUENCE [LARGE SCALE GENOMIC DNA]</scope>
    <source>
        <strain evidence="2 3">SB9</strain>
    </source>
</reference>
<protein>
    <submittedName>
        <fullName evidence="2">Uncharacterized protein</fullName>
    </submittedName>
</protein>
<dbReference type="Proteomes" id="UP000054387">
    <property type="component" value="Unassembled WGS sequence"/>
</dbReference>
<keyword evidence="1" id="KW-0472">Membrane</keyword>
<organism evidence="2 3">
    <name type="scientific">Haloprofundus marisrubri</name>
    <dbReference type="NCBI Taxonomy" id="1514971"/>
    <lineage>
        <taxon>Archaea</taxon>
        <taxon>Methanobacteriati</taxon>
        <taxon>Methanobacteriota</taxon>
        <taxon>Stenosarchaea group</taxon>
        <taxon>Halobacteria</taxon>
        <taxon>Halobacteriales</taxon>
        <taxon>Haloferacaceae</taxon>
        <taxon>Haloprofundus</taxon>
    </lineage>
</organism>
<gene>
    <name evidence="2" type="ORF">AUR64_07505</name>
</gene>
<dbReference type="RefSeq" id="WP_058580803.1">
    <property type="nucleotide sequence ID" value="NZ_LOPU01000016.1"/>
</dbReference>
<sequence length="73" mass="7785">MAEKERLRRRPVELLTLGVFTAGVVAFVLLHSATLVTSRGGPFLADVRLAWFVFVVGAVAAAAFLVAESTGRV</sequence>
<keyword evidence="1" id="KW-1133">Transmembrane helix</keyword>
<feature type="transmembrane region" description="Helical" evidence="1">
    <location>
        <begin position="12"/>
        <end position="37"/>
    </location>
</feature>
<dbReference type="STRING" id="1514971.AUR64_07505"/>
<proteinExistence type="predicted"/>
<keyword evidence="3" id="KW-1185">Reference proteome</keyword>